<proteinExistence type="inferred from homology"/>
<feature type="region of interest" description="Disordered" evidence="16">
    <location>
        <begin position="1044"/>
        <end position="1308"/>
    </location>
</feature>
<dbReference type="InterPro" id="IPR044125">
    <property type="entry name" value="Adenylation_DNA_ligase_IV"/>
</dbReference>
<dbReference type="InterPro" id="IPR036599">
    <property type="entry name" value="DNA_ligase_N_sf"/>
</dbReference>
<evidence type="ECO:0000256" key="8">
    <source>
        <dbReference type="ARBA" id="ARBA00022763"/>
    </source>
</evidence>
<dbReference type="InterPro" id="IPR012308">
    <property type="entry name" value="DNA_ligase_ATP-dep_N"/>
</dbReference>
<comment type="caution">
    <text evidence="20">The sequence shown here is derived from an EMBL/GenBank/DDBJ whole genome shotgun (WGS) entry which is preliminary data.</text>
</comment>
<dbReference type="GO" id="GO:0032807">
    <property type="term" value="C:DNA ligase IV complex"/>
    <property type="evidence" value="ECO:0007669"/>
    <property type="project" value="TreeGrafter"/>
</dbReference>
<evidence type="ECO:0000256" key="6">
    <source>
        <dbReference type="ARBA" id="ARBA00022737"/>
    </source>
</evidence>
<evidence type="ECO:0000256" key="2">
    <source>
        <dbReference type="ARBA" id="ARBA00004123"/>
    </source>
</evidence>
<keyword evidence="17" id="KW-0472">Membrane</keyword>
<dbReference type="Pfam" id="PF01068">
    <property type="entry name" value="DNA_ligase_A_M"/>
    <property type="match status" value="2"/>
</dbReference>
<evidence type="ECO:0000259" key="18">
    <source>
        <dbReference type="PROSITE" id="PS50160"/>
    </source>
</evidence>
<dbReference type="PROSITE" id="PS50172">
    <property type="entry name" value="BRCT"/>
    <property type="match status" value="2"/>
</dbReference>
<keyword evidence="12" id="KW-0234">DNA repair</keyword>
<evidence type="ECO:0000256" key="1">
    <source>
        <dbReference type="ARBA" id="ARBA00001946"/>
    </source>
</evidence>
<keyword evidence="8" id="KW-0227">DNA damage</keyword>
<dbReference type="SUPFAM" id="SSF117018">
    <property type="entry name" value="ATP-dependent DNA ligase DNA-binding domain"/>
    <property type="match status" value="1"/>
</dbReference>
<evidence type="ECO:0000313" key="20">
    <source>
        <dbReference type="EMBL" id="KAF9662962.1"/>
    </source>
</evidence>
<dbReference type="Pfam" id="PF04675">
    <property type="entry name" value="DNA_ligase_A_N"/>
    <property type="match status" value="1"/>
</dbReference>
<feature type="compositionally biased region" description="Basic and acidic residues" evidence="16">
    <location>
        <begin position="1057"/>
        <end position="1072"/>
    </location>
</feature>
<keyword evidence="6" id="KW-0677">Repeat</keyword>
<dbReference type="GO" id="GO:0006310">
    <property type="term" value="P:DNA recombination"/>
    <property type="evidence" value="ECO:0007669"/>
    <property type="project" value="UniProtKB-KW"/>
</dbReference>
<evidence type="ECO:0000256" key="5">
    <source>
        <dbReference type="ARBA" id="ARBA00022723"/>
    </source>
</evidence>
<dbReference type="Gene3D" id="2.40.50.140">
    <property type="entry name" value="Nucleic acid-binding proteins"/>
    <property type="match status" value="1"/>
</dbReference>
<dbReference type="Gene3D" id="1.10.3260.10">
    <property type="entry name" value="DNA ligase, ATP-dependent, N-terminal domain"/>
    <property type="match status" value="1"/>
</dbReference>
<evidence type="ECO:0000256" key="13">
    <source>
        <dbReference type="ARBA" id="ARBA00023242"/>
    </source>
</evidence>
<feature type="domain" description="BRCT" evidence="19">
    <location>
        <begin position="755"/>
        <end position="847"/>
    </location>
</feature>
<feature type="compositionally biased region" description="Acidic residues" evidence="16">
    <location>
        <begin position="1252"/>
        <end position="1261"/>
    </location>
</feature>
<feature type="compositionally biased region" description="Acidic residues" evidence="16">
    <location>
        <begin position="1132"/>
        <end position="1141"/>
    </location>
</feature>
<dbReference type="InterPro" id="IPR036420">
    <property type="entry name" value="BRCT_dom_sf"/>
</dbReference>
<dbReference type="SUPFAM" id="SSF50249">
    <property type="entry name" value="Nucleic acid-binding proteins"/>
    <property type="match status" value="2"/>
</dbReference>
<dbReference type="PROSITE" id="PS00333">
    <property type="entry name" value="DNA_LIGASE_A2"/>
    <property type="match status" value="1"/>
</dbReference>
<keyword evidence="11" id="KW-0233">DNA recombination</keyword>
<accession>A0A835ME05</accession>
<evidence type="ECO:0000256" key="14">
    <source>
        <dbReference type="ARBA" id="ARBA00030676"/>
    </source>
</evidence>
<dbReference type="FunFam" id="1.10.3260.10:FF:000005">
    <property type="entry name" value="DNA ligase"/>
    <property type="match status" value="1"/>
</dbReference>
<dbReference type="GO" id="GO:0003910">
    <property type="term" value="F:DNA ligase (ATP) activity"/>
    <property type="evidence" value="ECO:0007669"/>
    <property type="project" value="InterPro"/>
</dbReference>
<evidence type="ECO:0000259" key="19">
    <source>
        <dbReference type="PROSITE" id="PS50172"/>
    </source>
</evidence>
<organism evidence="20 21">
    <name type="scientific">Salix dunnii</name>
    <dbReference type="NCBI Taxonomy" id="1413687"/>
    <lineage>
        <taxon>Eukaryota</taxon>
        <taxon>Viridiplantae</taxon>
        <taxon>Streptophyta</taxon>
        <taxon>Embryophyta</taxon>
        <taxon>Tracheophyta</taxon>
        <taxon>Spermatophyta</taxon>
        <taxon>Magnoliopsida</taxon>
        <taxon>eudicotyledons</taxon>
        <taxon>Gunneridae</taxon>
        <taxon>Pentapetalae</taxon>
        <taxon>rosids</taxon>
        <taxon>fabids</taxon>
        <taxon>Malpighiales</taxon>
        <taxon>Salicaceae</taxon>
        <taxon>Saliceae</taxon>
        <taxon>Salix</taxon>
    </lineage>
</organism>
<evidence type="ECO:0000256" key="12">
    <source>
        <dbReference type="ARBA" id="ARBA00023204"/>
    </source>
</evidence>
<keyword evidence="13" id="KW-0539">Nucleus</keyword>
<feature type="transmembrane region" description="Helical" evidence="17">
    <location>
        <begin position="654"/>
        <end position="676"/>
    </location>
</feature>
<keyword evidence="21" id="KW-1185">Reference proteome</keyword>
<feature type="compositionally biased region" description="Acidic residues" evidence="16">
    <location>
        <begin position="1193"/>
        <end position="1202"/>
    </location>
</feature>
<feature type="domain" description="BRCT" evidence="19">
    <location>
        <begin position="947"/>
        <end position="1017"/>
    </location>
</feature>
<dbReference type="InterPro" id="IPR016059">
    <property type="entry name" value="DNA_ligase_ATP-dep_CS"/>
</dbReference>
<sequence length="1416" mass="158768">MASSSPSTSTEHTKFSILASLFNWISKTKTSSRKRSKFRKFIDTFCSPSDYFSAVRLILPNLDRERGTYGLKESVLSVSLIDALGMSRDSPDAFKLINWRKGGANATGANAGNFSLVAAEVLQRRQGTASGGLTIGELNGLLDKLASSEIRGEKTSVLAALINKTNTQEMMWIIMIILKDLKLGISEKSIFHEFHPDAEDLFNVTCDLKLVCEKLRDRNQRHKRQDIEVGKAVRPQLAMRVSDAHAAWKKLHGKEVVVECKFDGDRIQIHKNGANIHYFSRNFLDHSEYAHGMSDIIVQNVLDERCILDGEMLVWDTSLNRFAEFGSNQEIAKAARDGLDSDRQLCCILFVRLDLNLPLHNCLDVAFDILYVGDTSVIHQTLKERHELLRKVVKPMKGRLEILVPNGGLNAHRLPGVFSPPSFQTLTQFGLALLLLVACPDMHSLGYAGYWEPHCSLIAYNVDDVEKFFKEAIENRDEGIVLKDLGSKWEPSDRSGKWLKLKPEYVRAGSDLDVLIIGGYYGSGRRGGEVAQFLVGLAERPAPNTYPRRFISFCRVGNGLSDEELDTVVSKLKPYFRIYFHYYLPYGRMNTQRSHHQVFIKLQIIQKRDQMCGLKTLTSKISVLVPVTLDGICILLILFCSIILFLAPTFCRSIILSITSDIRTISSVVFSAPYSLRFPRIDRVRYDKPWHECLDVQSFVELVHSSNGTTQNGKGYGDVQTSKPTHIKSSWKGEKKRVSVVPSHLIQTDISDIKEETLIFSNVMFYFVNVPPTNSLESLHKMVAENGGTFSMNLNNSVTHCIAAESKEYVSGIKYQAAKLHGDIIHYSWVLDCCLQKKLLPLQPKYFVFLSDGSKKKLREEIDEFSDSYYWDLDLSDINQLLSNINTSEDAKAIDYFKKKYCPEEKWSLFHGCCVYFHISRESLTPDWEALLGLAFRRLKLEIFMGGGKVSNNIAHATHLVVLIVPASDLDFGSLVKSFTTAEKQFLLNKRLYVIGSQWLEDSLVRGHKLPEDTYNLKPSGLEESNSKEVLCDLDMEEATPILDGAGNEILPPDTVNKAKEKGSKAAFKDSNKLVSLEKGMTRKRGRPAGGSTRKGKIGSGQARRTRSRIVNKPAKISGEKSDESCSHDDKNEENDMSEGNDEIHGGKPSGGITKKGKMGAGLARRTRARIVNKPAKLSREKSDESCSHDDKIEENDMSEGNDENRGRRPAGGSTKKGNIGAGQARRTRIASKPAKILEEKPEESCSHDDKIEENEMSEGNEEIHEPVGNYNLDNQQTKMVEDSESSLRGKAKEETAEDNRHEDWLDIAPDVEMSQRYYDQATEKPEKLEVMVDPVHAILMDMIPSLGMKKVDTTNPTFDNEKQAAGPDAQSSLSMKKVENTTPILDTEKPAEDPSLLPVKKKVSYKDLAAKLLMN</sequence>
<comment type="subcellular location">
    <subcellularLocation>
        <location evidence="2">Nucleus</location>
    </subcellularLocation>
</comment>
<feature type="compositionally biased region" description="Basic and acidic residues" evidence="16">
    <location>
        <begin position="1118"/>
        <end position="1131"/>
    </location>
</feature>
<evidence type="ECO:0000256" key="17">
    <source>
        <dbReference type="SAM" id="Phobius"/>
    </source>
</evidence>
<feature type="compositionally biased region" description="Basic and acidic residues" evidence="16">
    <location>
        <begin position="1236"/>
        <end position="1251"/>
    </location>
</feature>
<dbReference type="InterPro" id="IPR001357">
    <property type="entry name" value="BRCT_dom"/>
</dbReference>
<evidence type="ECO:0000256" key="9">
    <source>
        <dbReference type="ARBA" id="ARBA00022840"/>
    </source>
</evidence>
<dbReference type="GO" id="GO:0006303">
    <property type="term" value="P:double-strand break repair via nonhomologous end joining"/>
    <property type="evidence" value="ECO:0007669"/>
    <property type="project" value="TreeGrafter"/>
</dbReference>
<keyword evidence="9" id="KW-0067">ATP-binding</keyword>
<feature type="region of interest" description="Disordered" evidence="16">
    <location>
        <begin position="1354"/>
        <end position="1376"/>
    </location>
</feature>
<evidence type="ECO:0000256" key="15">
    <source>
        <dbReference type="ARBA" id="ARBA00031942"/>
    </source>
</evidence>
<dbReference type="PANTHER" id="PTHR45997">
    <property type="entry name" value="DNA LIGASE 4"/>
    <property type="match status" value="1"/>
</dbReference>
<dbReference type="GO" id="GO:0005524">
    <property type="term" value="F:ATP binding"/>
    <property type="evidence" value="ECO:0007669"/>
    <property type="project" value="UniProtKB-KW"/>
</dbReference>
<comment type="similarity">
    <text evidence="3">Belongs to the ATP-dependent DNA ligase family.</text>
</comment>
<feature type="domain" description="ATP-dependent DNA ligase family profile" evidence="18">
    <location>
        <begin position="366"/>
        <end position="539"/>
    </location>
</feature>
<evidence type="ECO:0000256" key="7">
    <source>
        <dbReference type="ARBA" id="ARBA00022741"/>
    </source>
</evidence>
<evidence type="ECO:0000256" key="10">
    <source>
        <dbReference type="ARBA" id="ARBA00022842"/>
    </source>
</evidence>
<keyword evidence="17" id="KW-1133">Transmembrane helix</keyword>
<dbReference type="InterPro" id="IPR029710">
    <property type="entry name" value="LIG4"/>
</dbReference>
<keyword evidence="4" id="KW-0436">Ligase</keyword>
<protein>
    <recommendedName>
        <fullName evidence="15">DNA ligase IV</fullName>
    </recommendedName>
    <alternativeName>
        <fullName evidence="14">Polydeoxyribonucleotide synthase [ATP] 4</fullName>
    </alternativeName>
</protein>
<keyword evidence="5" id="KW-0479">Metal-binding</keyword>
<comment type="cofactor">
    <cofactor evidence="1">
        <name>Mg(2+)</name>
        <dbReference type="ChEBI" id="CHEBI:18420"/>
    </cofactor>
</comment>
<dbReference type="InterPro" id="IPR012340">
    <property type="entry name" value="NA-bd_OB-fold"/>
</dbReference>
<dbReference type="PROSITE" id="PS50160">
    <property type="entry name" value="DNA_LIGASE_A3"/>
    <property type="match status" value="1"/>
</dbReference>
<dbReference type="GO" id="GO:0046872">
    <property type="term" value="F:metal ion binding"/>
    <property type="evidence" value="ECO:0007669"/>
    <property type="project" value="UniProtKB-KW"/>
</dbReference>
<evidence type="ECO:0000313" key="21">
    <source>
        <dbReference type="Proteomes" id="UP000657918"/>
    </source>
</evidence>
<dbReference type="FunFam" id="3.40.50.10190:FF:000072">
    <property type="entry name" value="DNA ligase"/>
    <property type="match status" value="1"/>
</dbReference>
<dbReference type="CDD" id="cd07903">
    <property type="entry name" value="Adenylation_DNA_ligase_IV"/>
    <property type="match status" value="1"/>
</dbReference>
<dbReference type="Proteomes" id="UP000657918">
    <property type="component" value="Unassembled WGS sequence"/>
</dbReference>
<dbReference type="PROSITE" id="PS00697">
    <property type="entry name" value="DNA_LIGASE_A1"/>
    <property type="match status" value="1"/>
</dbReference>
<gene>
    <name evidence="20" type="ORF">SADUNF_Sadunf18G0108700</name>
</gene>
<dbReference type="SMART" id="SM00292">
    <property type="entry name" value="BRCT"/>
    <property type="match status" value="1"/>
</dbReference>
<dbReference type="OrthoDB" id="151490at2759"/>
<dbReference type="InterPro" id="IPR012310">
    <property type="entry name" value="DNA_ligase_ATP-dep_cent"/>
</dbReference>
<dbReference type="EMBL" id="JADGMS010000018">
    <property type="protein sequence ID" value="KAF9662962.1"/>
    <property type="molecule type" value="Genomic_DNA"/>
</dbReference>
<keyword evidence="10" id="KW-0460">Magnesium</keyword>
<dbReference type="Gene3D" id="3.30.470.30">
    <property type="entry name" value="DNA ligase/mRNA capping enzyme"/>
    <property type="match status" value="2"/>
</dbReference>
<feature type="transmembrane region" description="Helical" evidence="17">
    <location>
        <begin position="623"/>
        <end position="647"/>
    </location>
</feature>
<reference evidence="20 21" key="1">
    <citation type="submission" date="2020-10" db="EMBL/GenBank/DDBJ databases">
        <title>Plant Genome Project.</title>
        <authorList>
            <person name="Zhang R.-G."/>
        </authorList>
    </citation>
    <scope>NUCLEOTIDE SEQUENCE [LARGE SCALE GENOMIC DNA]</scope>
    <source>
        <strain evidence="20">FAFU-HL-1</strain>
        <tissue evidence="20">Leaf</tissue>
    </source>
</reference>
<dbReference type="SUPFAM" id="SSF52113">
    <property type="entry name" value="BRCT domain"/>
    <property type="match status" value="2"/>
</dbReference>
<dbReference type="GO" id="GO:0006297">
    <property type="term" value="P:nucleotide-excision repair, DNA gap filling"/>
    <property type="evidence" value="ECO:0007669"/>
    <property type="project" value="TreeGrafter"/>
</dbReference>
<dbReference type="Gene3D" id="3.40.50.10190">
    <property type="entry name" value="BRCT domain"/>
    <property type="match status" value="2"/>
</dbReference>
<keyword evidence="7" id="KW-0547">Nucleotide-binding</keyword>
<dbReference type="Pfam" id="PF16589">
    <property type="entry name" value="BRCT_2"/>
    <property type="match status" value="1"/>
</dbReference>
<name>A0A835ME05_9ROSI</name>
<evidence type="ECO:0000256" key="4">
    <source>
        <dbReference type="ARBA" id="ARBA00022598"/>
    </source>
</evidence>
<dbReference type="GO" id="GO:0003677">
    <property type="term" value="F:DNA binding"/>
    <property type="evidence" value="ECO:0007669"/>
    <property type="project" value="InterPro"/>
</dbReference>
<evidence type="ECO:0000256" key="11">
    <source>
        <dbReference type="ARBA" id="ARBA00023172"/>
    </source>
</evidence>
<feature type="compositionally biased region" description="Basic and acidic residues" evidence="16">
    <location>
        <begin position="1178"/>
        <end position="1192"/>
    </location>
</feature>
<feature type="compositionally biased region" description="Basic and acidic residues" evidence="16">
    <location>
        <begin position="1280"/>
        <end position="1305"/>
    </location>
</feature>
<keyword evidence="17" id="KW-0812">Transmembrane</keyword>
<dbReference type="PANTHER" id="PTHR45997:SF1">
    <property type="entry name" value="DNA LIGASE 4"/>
    <property type="match status" value="1"/>
</dbReference>
<evidence type="ECO:0000256" key="16">
    <source>
        <dbReference type="SAM" id="MobiDB-lite"/>
    </source>
</evidence>
<dbReference type="SUPFAM" id="SSF56091">
    <property type="entry name" value="DNA ligase/mRNA capping enzyme, catalytic domain"/>
    <property type="match status" value="1"/>
</dbReference>
<dbReference type="CDD" id="cd17722">
    <property type="entry name" value="BRCT_DNA_ligase_IV_rpt1"/>
    <property type="match status" value="1"/>
</dbReference>
<evidence type="ECO:0000256" key="3">
    <source>
        <dbReference type="ARBA" id="ARBA00007572"/>
    </source>
</evidence>